<dbReference type="InterPro" id="IPR047799">
    <property type="entry name" value="T9SS_OM_PorV"/>
</dbReference>
<gene>
    <name evidence="2" type="primary">porV</name>
    <name evidence="2" type="ORF">Tsumi_04100</name>
</gene>
<evidence type="ECO:0000259" key="1">
    <source>
        <dbReference type="Pfam" id="PF19572"/>
    </source>
</evidence>
<reference evidence="2 3" key="1">
    <citation type="journal article" date="2025" name="Int. J. Syst. Evol. Microbiol.">
        <title>Desulfovibrio falkowii sp. nov., Porphyromonas miyakawae sp. nov., Mediterraneibacter flintii sp. nov. and Owariibacterium komagatae gen. nov., sp. nov., isolated from human faeces.</title>
        <authorList>
            <person name="Hamaguchi T."/>
            <person name="Ohara M."/>
            <person name="Hisatomi A."/>
            <person name="Sekiguchi K."/>
            <person name="Takeda J.I."/>
            <person name="Ueyama J."/>
            <person name="Ito M."/>
            <person name="Nishiwaki H."/>
            <person name="Ogi T."/>
            <person name="Hirayama M."/>
            <person name="Ohkuma M."/>
            <person name="Sakamoto M."/>
            <person name="Ohno K."/>
        </authorList>
    </citation>
    <scope>NUCLEOTIDE SEQUENCE [LARGE SCALE GENOMIC DNA]</scope>
    <source>
        <strain evidence="2 3">13CB11C</strain>
    </source>
</reference>
<dbReference type="Pfam" id="PF19572">
    <property type="entry name" value="PorV"/>
    <property type="match status" value="1"/>
</dbReference>
<dbReference type="Proteomes" id="UP001628220">
    <property type="component" value="Unassembled WGS sequence"/>
</dbReference>
<sequence>MNIGHINFRFTAVVKIFLAVGILSAAYAPLKAQNEGEVTERRFNAVVTSVPSLQINPSARSGGMGDVGVSTTPDVFAQYFNPSKYAFLSSKAGVSFSYTPWLAKIVRDIKLMELVGYYKIGASDNQALSASLRYFSMGSVEQFDEMSRSLGQAHPNEFAVDFGYSIQLTPDYSMGVVLRYIRGDQNLATGESQAGNAFAADISGFLTKYFYIGQSETLWTFGYNIKNIGTKISYGGGQSMFIPTNLGIGTGLLYPIDSYNALSLNLELNKLLVPTPPLQDQKDPEAYKEAYDKYINTSSIAGIFKSFGDAPGGFKEELQEINLGVGMEYSYDNRFFLRAGYSYISPNKGNLQFFTLGAGFKMSVFSIDASYLISTVAANPLDQTLRFTVAFDFDGIRSLFR</sequence>
<dbReference type="InterPro" id="IPR045741">
    <property type="entry name" value="PorV"/>
</dbReference>
<feature type="domain" description="Type IX secretion system protein PorV" evidence="1">
    <location>
        <begin position="44"/>
        <end position="277"/>
    </location>
</feature>
<accession>A0ABQ0E0W1</accession>
<dbReference type="Gene3D" id="2.40.160.60">
    <property type="entry name" value="Outer membrane protein transport protein (OMPP1/FadL/TodX)"/>
    <property type="match status" value="2"/>
</dbReference>
<name>A0ABQ0E0W1_9PORP</name>
<comment type="caution">
    <text evidence="2">The sequence shown here is derived from an EMBL/GenBank/DDBJ whole genome shotgun (WGS) entry which is preliminary data.</text>
</comment>
<dbReference type="RefSeq" id="WP_411915119.1">
    <property type="nucleotide sequence ID" value="NZ_BAAFSF010000001.1"/>
</dbReference>
<organism evidence="2 3">
    <name type="scientific">Porphyromonas miyakawae</name>
    <dbReference type="NCBI Taxonomy" id="3137470"/>
    <lineage>
        <taxon>Bacteria</taxon>
        <taxon>Pseudomonadati</taxon>
        <taxon>Bacteroidota</taxon>
        <taxon>Bacteroidia</taxon>
        <taxon>Bacteroidales</taxon>
        <taxon>Porphyromonadaceae</taxon>
        <taxon>Porphyromonas</taxon>
    </lineage>
</organism>
<dbReference type="NCBIfam" id="NF033709">
    <property type="entry name" value="PorV_fam"/>
    <property type="match status" value="1"/>
</dbReference>
<evidence type="ECO:0000313" key="2">
    <source>
        <dbReference type="EMBL" id="GAB1251306.1"/>
    </source>
</evidence>
<protein>
    <submittedName>
        <fullName evidence="2">Type IX secretion system outer membrane channel protein PorV</fullName>
    </submittedName>
</protein>
<evidence type="ECO:0000313" key="3">
    <source>
        <dbReference type="Proteomes" id="UP001628220"/>
    </source>
</evidence>
<keyword evidence="3" id="KW-1185">Reference proteome</keyword>
<proteinExistence type="predicted"/>
<dbReference type="EMBL" id="BAAFSF010000001">
    <property type="protein sequence ID" value="GAB1251306.1"/>
    <property type="molecule type" value="Genomic_DNA"/>
</dbReference>
<dbReference type="NCBIfam" id="NF033710">
    <property type="entry name" value="T9SS_OM_PorV"/>
    <property type="match status" value="1"/>
</dbReference>